<dbReference type="Gene3D" id="2.40.30.10">
    <property type="entry name" value="Translation factors"/>
    <property type="match status" value="1"/>
</dbReference>
<dbReference type="SUPFAM" id="SSF63380">
    <property type="entry name" value="Riboflavin synthase domain-like"/>
    <property type="match status" value="1"/>
</dbReference>
<reference evidence="10" key="1">
    <citation type="submission" date="2011-05" db="EMBL/GenBank/DDBJ databases">
        <title>The genome sequence of Vittaforma corneae strain ATCC 50505.</title>
        <authorList>
            <consortium name="The Broad Institute Genome Sequencing Platform"/>
            <person name="Cuomo C."/>
            <person name="Didier E."/>
            <person name="Bowers L."/>
            <person name="Young S.K."/>
            <person name="Zeng Q."/>
            <person name="Gargeya S."/>
            <person name="Fitzgerald M."/>
            <person name="Haas B."/>
            <person name="Abouelleil A."/>
            <person name="Alvarado L."/>
            <person name="Arachchi H.M."/>
            <person name="Berlin A."/>
            <person name="Chapman S.B."/>
            <person name="Gearin G."/>
            <person name="Goldberg J."/>
            <person name="Griggs A."/>
            <person name="Gujja S."/>
            <person name="Hansen M."/>
            <person name="Heiman D."/>
            <person name="Howarth C."/>
            <person name="Larimer J."/>
            <person name="Lui A."/>
            <person name="MacDonald P.J.P."/>
            <person name="McCowen C."/>
            <person name="Montmayeur A."/>
            <person name="Murphy C."/>
            <person name="Neiman D."/>
            <person name="Pearson M."/>
            <person name="Priest M."/>
            <person name="Roberts A."/>
            <person name="Saif S."/>
            <person name="Shea T."/>
            <person name="Sisk P."/>
            <person name="Stolte C."/>
            <person name="Sykes S."/>
            <person name="Wortman J."/>
            <person name="Nusbaum C."/>
            <person name="Birren B."/>
        </authorList>
    </citation>
    <scope>NUCLEOTIDE SEQUENCE [LARGE SCALE GENOMIC DNA]</scope>
    <source>
        <strain evidence="10">ATCC 50505</strain>
    </source>
</reference>
<dbReference type="PRINTS" id="PR00371">
    <property type="entry name" value="FPNCR"/>
</dbReference>
<dbReference type="PANTHER" id="PTHR19370">
    <property type="entry name" value="NADH-CYTOCHROME B5 REDUCTASE"/>
    <property type="match status" value="1"/>
</dbReference>
<keyword evidence="10" id="KW-1185">Reference proteome</keyword>
<dbReference type="InterPro" id="IPR001834">
    <property type="entry name" value="CBR-like"/>
</dbReference>
<dbReference type="Gene3D" id="3.40.50.80">
    <property type="entry name" value="Nucleotide-binding domain of ferredoxin-NADP reductase (FNR) module"/>
    <property type="match status" value="1"/>
</dbReference>
<accession>L2GJ59</accession>
<dbReference type="InterPro" id="IPR017938">
    <property type="entry name" value="Riboflavin_synthase-like_b-brl"/>
</dbReference>
<evidence type="ECO:0000256" key="2">
    <source>
        <dbReference type="ARBA" id="ARBA00006105"/>
    </source>
</evidence>
<keyword evidence="3 7" id="KW-0285">Flavoprotein</keyword>
<keyword evidence="6" id="KW-0520">NAD</keyword>
<dbReference type="InterPro" id="IPR001709">
    <property type="entry name" value="Flavoprot_Pyr_Nucl_cyt_Rdtase"/>
</dbReference>
<feature type="domain" description="FAD-binding FR-type" evidence="8">
    <location>
        <begin position="6"/>
        <end position="109"/>
    </location>
</feature>
<dbReference type="OrthoDB" id="432685at2759"/>
<dbReference type="PROSITE" id="PS51384">
    <property type="entry name" value="FAD_FR"/>
    <property type="match status" value="1"/>
</dbReference>
<evidence type="ECO:0000256" key="5">
    <source>
        <dbReference type="ARBA" id="ARBA00023002"/>
    </source>
</evidence>
<proteinExistence type="inferred from homology"/>
<sequence>MSDGNIKKRTMKIVEKRHMTHNTFFMKVESDEDLPQAKVSFHVLVFDDRGQRKPYSPLYVSKRHIAFAIKVYPEGTLSTYLCNKSVNDTITVSEAVQVRENRLNEFRNVLMIAGGTGVTPMFQLLREHILSGINATDFTLLFLNRTDKDVFLQSELETLKKKSNGKLQIIHIFSQGTEFPDSQHISGTLTKDMLLTVIRSKMFEFVYICGPPSLYDSFSGRKKSKTEQGELTGVLKEVGYTERNVYKF</sequence>
<feature type="binding site" evidence="7">
    <location>
        <position position="55"/>
    </location>
    <ligand>
        <name>FAD</name>
        <dbReference type="ChEBI" id="CHEBI:57692"/>
    </ligand>
</feature>
<dbReference type="GeneID" id="19882751"/>
<dbReference type="PRINTS" id="PR00406">
    <property type="entry name" value="CYTB5RDTASE"/>
</dbReference>
<dbReference type="GO" id="GO:0016491">
    <property type="term" value="F:oxidoreductase activity"/>
    <property type="evidence" value="ECO:0007669"/>
    <property type="project" value="UniProtKB-KW"/>
</dbReference>
<comment type="cofactor">
    <cofactor evidence="1 7">
        <name>FAD</name>
        <dbReference type="ChEBI" id="CHEBI:57692"/>
    </cofactor>
</comment>
<dbReference type="HOGENOM" id="CLU_003827_9_1_1"/>
<dbReference type="OMA" id="NNFDEPG"/>
<evidence type="ECO:0000256" key="4">
    <source>
        <dbReference type="ARBA" id="ARBA00022827"/>
    </source>
</evidence>
<dbReference type="RefSeq" id="XP_007605486.1">
    <property type="nucleotide sequence ID" value="XM_007605424.1"/>
</dbReference>
<dbReference type="SUPFAM" id="SSF52343">
    <property type="entry name" value="Ferredoxin reductase-like, C-terminal NADP-linked domain"/>
    <property type="match status" value="1"/>
</dbReference>
<name>L2GJ59_VITCO</name>
<protein>
    <recommendedName>
        <fullName evidence="8">FAD-binding FR-type domain-containing protein</fullName>
    </recommendedName>
</protein>
<dbReference type="Proteomes" id="UP000011082">
    <property type="component" value="Unassembled WGS sequence"/>
</dbReference>
<dbReference type="STRING" id="993615.L2GJ59"/>
<keyword evidence="5" id="KW-0560">Oxidoreductase</keyword>
<dbReference type="Pfam" id="PF00175">
    <property type="entry name" value="NAD_binding_1"/>
    <property type="match status" value="1"/>
</dbReference>
<dbReference type="InterPro" id="IPR017927">
    <property type="entry name" value="FAD-bd_FR_type"/>
</dbReference>
<gene>
    <name evidence="9" type="ORF">VICG_02041</name>
</gene>
<dbReference type="InterPro" id="IPR001433">
    <property type="entry name" value="OxRdtase_FAD/NAD-bd"/>
</dbReference>
<dbReference type="CDD" id="cd06183">
    <property type="entry name" value="cyt_b5_reduct_like"/>
    <property type="match status" value="1"/>
</dbReference>
<feature type="binding site" evidence="7">
    <location>
        <position position="119"/>
    </location>
    <ligand>
        <name>FAD</name>
        <dbReference type="ChEBI" id="CHEBI:57692"/>
    </ligand>
</feature>
<dbReference type="EMBL" id="JH370155">
    <property type="protein sequence ID" value="ELA40901.1"/>
    <property type="molecule type" value="Genomic_DNA"/>
</dbReference>
<keyword evidence="4 7" id="KW-0274">FAD</keyword>
<evidence type="ECO:0000313" key="10">
    <source>
        <dbReference type="Proteomes" id="UP000011082"/>
    </source>
</evidence>
<feature type="binding site" evidence="7">
    <location>
        <position position="70"/>
    </location>
    <ligand>
        <name>FAD</name>
        <dbReference type="ChEBI" id="CHEBI:57692"/>
    </ligand>
</feature>
<dbReference type="InterPro" id="IPR039261">
    <property type="entry name" value="FNR_nucleotide-bd"/>
</dbReference>
<evidence type="ECO:0000256" key="7">
    <source>
        <dbReference type="PIRSR" id="PIRSR601834-1"/>
    </source>
</evidence>
<feature type="binding site" evidence="7">
    <location>
        <position position="54"/>
    </location>
    <ligand>
        <name>FAD</name>
        <dbReference type="ChEBI" id="CHEBI:57692"/>
    </ligand>
</feature>
<evidence type="ECO:0000256" key="6">
    <source>
        <dbReference type="ARBA" id="ARBA00023027"/>
    </source>
</evidence>
<organism evidence="9 10">
    <name type="scientific">Vittaforma corneae (strain ATCC 50505)</name>
    <name type="common">Microsporidian parasite</name>
    <name type="synonym">Nosema corneum</name>
    <dbReference type="NCBI Taxonomy" id="993615"/>
    <lineage>
        <taxon>Eukaryota</taxon>
        <taxon>Fungi</taxon>
        <taxon>Fungi incertae sedis</taxon>
        <taxon>Microsporidia</taxon>
        <taxon>Nosematidae</taxon>
        <taxon>Vittaforma</taxon>
    </lineage>
</organism>
<feature type="binding site" evidence="7">
    <location>
        <position position="78"/>
    </location>
    <ligand>
        <name>FAD</name>
        <dbReference type="ChEBI" id="CHEBI:57692"/>
    </ligand>
</feature>
<dbReference type="AlphaFoldDB" id="L2GJ59"/>
<comment type="similarity">
    <text evidence="2">Belongs to the flavoprotein pyridine nucleotide cytochrome reductase family.</text>
</comment>
<evidence type="ECO:0000256" key="1">
    <source>
        <dbReference type="ARBA" id="ARBA00001974"/>
    </source>
</evidence>
<dbReference type="FunCoup" id="L2GJ59">
    <property type="interactions" value="52"/>
</dbReference>
<dbReference type="VEuPathDB" id="MicrosporidiaDB:VICG_02041"/>
<evidence type="ECO:0000313" key="9">
    <source>
        <dbReference type="EMBL" id="ELA40901.1"/>
    </source>
</evidence>
<evidence type="ECO:0000256" key="3">
    <source>
        <dbReference type="ARBA" id="ARBA00022630"/>
    </source>
</evidence>
<evidence type="ECO:0000259" key="8">
    <source>
        <dbReference type="PROSITE" id="PS51384"/>
    </source>
</evidence>
<dbReference type="InParanoid" id="L2GJ59"/>